<dbReference type="RefSeq" id="WP_041016508.1">
    <property type="nucleotide sequence ID" value="NZ_CCEJ010000001.1"/>
</dbReference>
<sequence length="103" mass="11866">MIFQDSCLFLGFPLDSKEFELYLNNEKGKLLYSLFVDVDGPYLKKVSVKGTPYLGKYLPKSIDSPKLKLTEANIYSILSKIYPDYPFKKTPLRLLALFSEQET</sequence>
<comment type="caution">
    <text evidence="1">The sequence shown here is derived from an EMBL/GenBank/DDBJ whole genome shotgun (WGS) entry which is preliminary data.</text>
</comment>
<dbReference type="AlphaFoldDB" id="A0A090CZT3"/>
<name>A0A090CZT3_9BACT</name>
<reference evidence="1" key="1">
    <citation type="submission" date="2013-12" db="EMBL/GenBank/DDBJ databases">
        <authorList>
            <person name="Linke B."/>
        </authorList>
    </citation>
    <scope>NUCLEOTIDE SEQUENCE [LARGE SCALE GENOMIC DNA]</scope>
    <source>
        <strain evidence="1">CRIB-18</strain>
    </source>
</reference>
<dbReference type="eggNOG" id="ENOG5033INT">
    <property type="taxonomic scope" value="Bacteria"/>
</dbReference>
<evidence type="ECO:0000313" key="2">
    <source>
        <dbReference type="Proteomes" id="UP000031552"/>
    </source>
</evidence>
<accession>A0A090CZT3</accession>
<evidence type="ECO:0000313" key="1">
    <source>
        <dbReference type="EMBL" id="CDR33005.1"/>
    </source>
</evidence>
<organism evidence="1 2">
    <name type="scientific">Candidatus Criblamydia sequanensis CRIB-18</name>
    <dbReference type="NCBI Taxonomy" id="1437425"/>
    <lineage>
        <taxon>Bacteria</taxon>
        <taxon>Pseudomonadati</taxon>
        <taxon>Chlamydiota</taxon>
        <taxon>Chlamydiia</taxon>
        <taxon>Parachlamydiales</taxon>
        <taxon>Candidatus Criblamydiaceae</taxon>
        <taxon>Candidatus Criblamydia</taxon>
    </lineage>
</organism>
<keyword evidence="2" id="KW-1185">Reference proteome</keyword>
<dbReference type="Proteomes" id="UP000031552">
    <property type="component" value="Unassembled WGS sequence"/>
</dbReference>
<dbReference type="EMBL" id="CCEJ010000001">
    <property type="protein sequence ID" value="CDR33005.1"/>
    <property type="molecule type" value="Genomic_DNA"/>
</dbReference>
<reference evidence="1" key="2">
    <citation type="submission" date="2014-09" db="EMBL/GenBank/DDBJ databases">
        <title>Criblamydia sequanensis harbors a mega-plasmid encoding arsenite resistance.</title>
        <authorList>
            <person name="Bertelli C."/>
            <person name="Goesmann A."/>
            <person name="Greub G."/>
        </authorList>
    </citation>
    <scope>NUCLEOTIDE SEQUENCE [LARGE SCALE GENOMIC DNA]</scope>
    <source>
        <strain evidence="1">CRIB-18</strain>
    </source>
</reference>
<dbReference type="OrthoDB" id="9936568at2"/>
<dbReference type="STRING" id="1437425.CSEC_0165"/>
<protein>
    <submittedName>
        <fullName evidence="1">Uncharacterized protein</fullName>
    </submittedName>
</protein>
<proteinExistence type="predicted"/>
<gene>
    <name evidence="1" type="ORF">CSEC_0165</name>
</gene>